<evidence type="ECO:0000313" key="2">
    <source>
        <dbReference type="Proteomes" id="UP000039865"/>
    </source>
</evidence>
<accession>A0A078B1P9</accession>
<dbReference type="AlphaFoldDB" id="A0A078B1P9"/>
<protein>
    <submittedName>
        <fullName evidence="1">Uncharacterized protein</fullName>
    </submittedName>
</protein>
<gene>
    <name evidence="1" type="primary">Contig4883.g5219</name>
    <name evidence="1" type="ORF">STYLEM_17545</name>
</gene>
<evidence type="ECO:0000313" key="1">
    <source>
        <dbReference type="EMBL" id="CDW88424.1"/>
    </source>
</evidence>
<sequence length="530" mass="60562">MFYITFNVPNPQFNLFGVSKSQLGLAKKQDNGSNHSKSSKILNISESQGQTNHLQKGKTLRGQNNRVNAAETFNKNNLQELEEHIQLEKIIKQAMEKSNNNGQSSTNSGAKQKKFKFIGISKKELRNYRSQEVIGKIKDAKDRIKKKYEDQLMSLSKKDSMNSEIAITTSSIHHPVTVAHIPGGIDVGVFFEKRNAKINEPVENIFKQQEHQKDFKSKFRLQSQNRNNINISSSNGSSSQPSLISNYKFPGAQNLNVPQQQTKFGALKEKNMNYSQNHANIQESGQSNFLQLISNNKHLEKKMKNVTITEPSINDEDAELPKHLQDTDQINPTQRPKLIRPLNLNFKVSSFEENNLSVNPNQNPEKKEIVSQRRGSKLLQLAQQEQRLLLATPNGLAPLPCTDEPRSATLRKYDQYKRMHEIQNIPSTRRNSSIYLKDTVQLIHDVVDNINKTNHAMQMSPGEEGNNKQLEQELSRVFHENKNNMHTGDVTIATNKLKKRFKKETVQKFTSKTFDLEKNEIQAKIKLLQK</sequence>
<dbReference type="Proteomes" id="UP000039865">
    <property type="component" value="Unassembled WGS sequence"/>
</dbReference>
<organism evidence="1 2">
    <name type="scientific">Stylonychia lemnae</name>
    <name type="common">Ciliate</name>
    <dbReference type="NCBI Taxonomy" id="5949"/>
    <lineage>
        <taxon>Eukaryota</taxon>
        <taxon>Sar</taxon>
        <taxon>Alveolata</taxon>
        <taxon>Ciliophora</taxon>
        <taxon>Intramacronucleata</taxon>
        <taxon>Spirotrichea</taxon>
        <taxon>Stichotrichia</taxon>
        <taxon>Sporadotrichida</taxon>
        <taxon>Oxytrichidae</taxon>
        <taxon>Stylonychinae</taxon>
        <taxon>Stylonychia</taxon>
    </lineage>
</organism>
<dbReference type="EMBL" id="CCKQ01016555">
    <property type="protein sequence ID" value="CDW88424.1"/>
    <property type="molecule type" value="Genomic_DNA"/>
</dbReference>
<name>A0A078B1P9_STYLE</name>
<proteinExistence type="predicted"/>
<reference evidence="1 2" key="1">
    <citation type="submission" date="2014-06" db="EMBL/GenBank/DDBJ databases">
        <authorList>
            <person name="Swart Estienne"/>
        </authorList>
    </citation>
    <scope>NUCLEOTIDE SEQUENCE [LARGE SCALE GENOMIC DNA]</scope>
    <source>
        <strain evidence="1 2">130c</strain>
    </source>
</reference>
<keyword evidence="2" id="KW-1185">Reference proteome</keyword>
<dbReference type="InParanoid" id="A0A078B1P9"/>